<dbReference type="Proteomes" id="UP000031036">
    <property type="component" value="Unassembled WGS sequence"/>
</dbReference>
<organism evidence="2 3">
    <name type="scientific">Toxocara canis</name>
    <name type="common">Canine roundworm</name>
    <dbReference type="NCBI Taxonomy" id="6265"/>
    <lineage>
        <taxon>Eukaryota</taxon>
        <taxon>Metazoa</taxon>
        <taxon>Ecdysozoa</taxon>
        <taxon>Nematoda</taxon>
        <taxon>Chromadorea</taxon>
        <taxon>Rhabditida</taxon>
        <taxon>Spirurina</taxon>
        <taxon>Ascaridomorpha</taxon>
        <taxon>Ascaridoidea</taxon>
        <taxon>Toxocaridae</taxon>
        <taxon>Toxocara</taxon>
    </lineage>
</organism>
<comment type="caution">
    <text evidence="2">The sequence shown here is derived from an EMBL/GenBank/DDBJ whole genome shotgun (WGS) entry which is preliminary data.</text>
</comment>
<feature type="domain" description="CHK kinase-like" evidence="1">
    <location>
        <begin position="164"/>
        <end position="348"/>
    </location>
</feature>
<evidence type="ECO:0000313" key="2">
    <source>
        <dbReference type="EMBL" id="KHN77809.1"/>
    </source>
</evidence>
<dbReference type="PANTHER" id="PTHR23020">
    <property type="entry name" value="UNCHARACTERIZED NUCLEAR HORMONE RECEPTOR-RELATED"/>
    <property type="match status" value="1"/>
</dbReference>
<dbReference type="InterPro" id="IPR011009">
    <property type="entry name" value="Kinase-like_dom_sf"/>
</dbReference>
<name>A0A0B2V8G8_TOXCA</name>
<proteinExistence type="predicted"/>
<dbReference type="Pfam" id="PF07914">
    <property type="entry name" value="DUF1679"/>
    <property type="match status" value="1"/>
</dbReference>
<dbReference type="InterPro" id="IPR012877">
    <property type="entry name" value="Dhs-27"/>
</dbReference>
<dbReference type="OMA" id="GHIIMEY"/>
<dbReference type="EMBL" id="JPKZ01002219">
    <property type="protein sequence ID" value="KHN77809.1"/>
    <property type="molecule type" value="Genomic_DNA"/>
</dbReference>
<dbReference type="AlphaFoldDB" id="A0A0B2V8G8"/>
<evidence type="ECO:0000313" key="3">
    <source>
        <dbReference type="Proteomes" id="UP000031036"/>
    </source>
</evidence>
<dbReference type="OrthoDB" id="5915577at2759"/>
<evidence type="ECO:0000259" key="1">
    <source>
        <dbReference type="SMART" id="SM00587"/>
    </source>
</evidence>
<dbReference type="InterPro" id="IPR052961">
    <property type="entry name" value="Oxido-Kinase-like_Enzymes"/>
</dbReference>
<sequence>MYCDLGTSSKFMCAAGTKVELPCDKPLNIKNIRKALAFIFDSLNKKEERWREMCTSWDIENVQITHLEHENGLLPTAYRVLVRFHAVDKPYSVLVKVRNPEVFRAEGVEENEVARNCNYLEKYVKLHEREVKFNNEIAPSASISVPAVYYTQLWDLNSNQEGIIVQEDLIREAVVQNVYNGLTTEQVGSVLSHLAEFHASLLCDVNIDETLSRFAPLESAVSSVDRNKLVDDLRQLYTQYFNSEDHALRKFILNEANGSVENKRKRVKRTVLAHGNLWTTNVKFKKSLLGRASTEVRGILNWQYCHEGSPIEDIACLIVTSTNSNVRKEHTNTFLHFYHEQLKENLRKRNKDMPYTLEEIHSMYNDEYPSQVFFLLHSHIPFILSPIFSGKATDSQKEMLANRMRDAFDEIRHNYL</sequence>
<dbReference type="SMART" id="SM00587">
    <property type="entry name" value="CHK"/>
    <property type="match status" value="1"/>
</dbReference>
<protein>
    <submittedName>
        <fullName evidence="2">Putative oxidoreductase dhs-27</fullName>
    </submittedName>
</protein>
<accession>A0A0B2V8G8</accession>
<reference evidence="2 3" key="1">
    <citation type="submission" date="2014-11" db="EMBL/GenBank/DDBJ databases">
        <title>Genetic blueprint of the zoonotic pathogen Toxocara canis.</title>
        <authorList>
            <person name="Zhu X.-Q."/>
            <person name="Korhonen P.K."/>
            <person name="Cai H."/>
            <person name="Young N.D."/>
            <person name="Nejsum P."/>
            <person name="von Samson-Himmelstjerna G."/>
            <person name="Boag P.R."/>
            <person name="Tan P."/>
            <person name="Li Q."/>
            <person name="Min J."/>
            <person name="Yang Y."/>
            <person name="Wang X."/>
            <person name="Fang X."/>
            <person name="Hall R.S."/>
            <person name="Hofmann A."/>
            <person name="Sternberg P.W."/>
            <person name="Jex A.R."/>
            <person name="Gasser R.B."/>
        </authorList>
    </citation>
    <scope>NUCLEOTIDE SEQUENCE [LARGE SCALE GENOMIC DNA]</scope>
    <source>
        <strain evidence="2">PN_DK_2014</strain>
    </source>
</reference>
<dbReference type="InterPro" id="IPR015897">
    <property type="entry name" value="CHK_kinase-like"/>
</dbReference>
<dbReference type="PANTHER" id="PTHR23020:SF41">
    <property type="entry name" value="AMINOGLYCOSIDE PHOSPHOTRANSFERASE DOMAIN-CONTAINING PROTEIN"/>
    <property type="match status" value="1"/>
</dbReference>
<dbReference type="SUPFAM" id="SSF56112">
    <property type="entry name" value="Protein kinase-like (PK-like)"/>
    <property type="match status" value="1"/>
</dbReference>
<keyword evidence="3" id="KW-1185">Reference proteome</keyword>
<dbReference type="Gene3D" id="3.90.1200.10">
    <property type="match status" value="1"/>
</dbReference>
<gene>
    <name evidence="2" type="primary">dhs-27</name>
    <name evidence="2" type="ORF">Tcan_16200</name>
</gene>